<keyword evidence="2" id="KW-1185">Reference proteome</keyword>
<dbReference type="OrthoDB" id="280156at2"/>
<accession>A0A2M8RA73</accession>
<reference evidence="1 2" key="1">
    <citation type="submission" date="2017-11" db="EMBL/GenBank/DDBJ databases">
        <title>Bradyrhizobium forestalis sp. nov., an efficient nitrogen-fixing bacterium isolated from nodules of forest legume species in the Amazon.</title>
        <authorList>
            <person name="Costa E.M."/>
            <person name="Guimaraes A."/>
            <person name="Carvalho T.S."/>
            <person name="Rodrigues T.L."/>
            <person name="Ribeiro P.R.A."/>
            <person name="Lebbe L."/>
            <person name="Willems A."/>
            <person name="Moreira F.M.S."/>
        </authorList>
    </citation>
    <scope>NUCLEOTIDE SEQUENCE [LARGE SCALE GENOMIC DNA]</scope>
    <source>
        <strain evidence="1 2">INPA54B</strain>
    </source>
</reference>
<sequence length="158" mass="17523">MGADTELQIFADYFQVYLADPKVSDDWSDAWKAPSVLADRFIACERILGFATERNTTVPIRVVSHDAAPDLTDQVARSDHAVKAGLFTTDGRLIVAGCSDYWREAYPIAVSPGFHGAAFFSFGLASVNALQGNDRYELHIWPVGETSKPEMLVRWQPK</sequence>
<gene>
    <name evidence="1" type="ORF">CVM73_13880</name>
</gene>
<dbReference type="AlphaFoldDB" id="A0A2M8RA73"/>
<evidence type="ECO:0000313" key="2">
    <source>
        <dbReference type="Proteomes" id="UP000231194"/>
    </source>
</evidence>
<organism evidence="1 2">
    <name type="scientific">Bradyrhizobium forestalis</name>
    <dbReference type="NCBI Taxonomy" id="1419263"/>
    <lineage>
        <taxon>Bacteria</taxon>
        <taxon>Pseudomonadati</taxon>
        <taxon>Pseudomonadota</taxon>
        <taxon>Alphaproteobacteria</taxon>
        <taxon>Hyphomicrobiales</taxon>
        <taxon>Nitrobacteraceae</taxon>
        <taxon>Bradyrhizobium</taxon>
    </lineage>
</organism>
<dbReference type="EMBL" id="PGVG01000009">
    <property type="protein sequence ID" value="PJG54735.1"/>
    <property type="molecule type" value="Genomic_DNA"/>
</dbReference>
<protein>
    <submittedName>
        <fullName evidence="1">Uncharacterized protein</fullName>
    </submittedName>
</protein>
<dbReference type="RefSeq" id="WP_100232521.1">
    <property type="nucleotide sequence ID" value="NZ_PGVG01000009.1"/>
</dbReference>
<name>A0A2M8RA73_9BRAD</name>
<proteinExistence type="predicted"/>
<evidence type="ECO:0000313" key="1">
    <source>
        <dbReference type="EMBL" id="PJG54735.1"/>
    </source>
</evidence>
<dbReference type="Proteomes" id="UP000231194">
    <property type="component" value="Unassembled WGS sequence"/>
</dbReference>
<comment type="caution">
    <text evidence="1">The sequence shown here is derived from an EMBL/GenBank/DDBJ whole genome shotgun (WGS) entry which is preliminary data.</text>
</comment>